<dbReference type="PROSITE" id="PS50181">
    <property type="entry name" value="FBOX"/>
    <property type="match status" value="1"/>
</dbReference>
<dbReference type="SUPFAM" id="SSF81383">
    <property type="entry name" value="F-box domain"/>
    <property type="match status" value="1"/>
</dbReference>
<gene>
    <name evidence="2" type="ORF">ORPV_1181</name>
</gene>
<dbReference type="GeneID" id="35381854"/>
<keyword evidence="3" id="KW-1185">Reference proteome</keyword>
<dbReference type="RefSeq" id="YP_009449387.1">
    <property type="nucleotide sequence ID" value="NC_036594.1"/>
</dbReference>
<dbReference type="Pfam" id="PF00646">
    <property type="entry name" value="F-box"/>
    <property type="match status" value="1"/>
</dbReference>
<dbReference type="EMBL" id="LT906555">
    <property type="protein sequence ID" value="SNW63085.1"/>
    <property type="molecule type" value="Genomic_DNA"/>
</dbReference>
<accession>A0A2I2L6A7</accession>
<reference evidence="2" key="1">
    <citation type="submission" date="2017-08" db="EMBL/GenBank/DDBJ databases">
        <authorList>
            <consortium name="Urmite Genomes"/>
        </authorList>
    </citation>
    <scope>NUCLEOTIDE SEQUENCE [LARGE SCALE GENOMIC DNA]</scope>
    <source>
        <strain evidence="2">IHUMI-LCC2</strain>
    </source>
</reference>
<dbReference type="InterPro" id="IPR001810">
    <property type="entry name" value="F-box_dom"/>
</dbReference>
<dbReference type="CDD" id="cd09917">
    <property type="entry name" value="F-box_SF"/>
    <property type="match status" value="1"/>
</dbReference>
<organism evidence="2">
    <name type="scientific">Orpheovirus IHUMI-LCC2</name>
    <dbReference type="NCBI Taxonomy" id="2023057"/>
    <lineage>
        <taxon>Viruses</taxon>
        <taxon>Varidnaviria</taxon>
        <taxon>Bamfordvirae</taxon>
        <taxon>Nucleocytoviricota</taxon>
        <taxon>Megaviricetes</taxon>
        <taxon>Pimascovirales</taxon>
        <taxon>Ocovirineae</taxon>
        <taxon>Orpheoviridae</taxon>
        <taxon>Alphaorpheovirus</taxon>
        <taxon>Alphaorpheovirus massiliense</taxon>
    </lineage>
</organism>
<evidence type="ECO:0000259" key="1">
    <source>
        <dbReference type="PROSITE" id="PS50181"/>
    </source>
</evidence>
<dbReference type="InterPro" id="IPR036047">
    <property type="entry name" value="F-box-like_dom_sf"/>
</dbReference>
<feature type="domain" description="F-box" evidence="1">
    <location>
        <begin position="20"/>
        <end position="72"/>
    </location>
</feature>
<evidence type="ECO:0000313" key="3">
    <source>
        <dbReference type="Proteomes" id="UP000236316"/>
    </source>
</evidence>
<dbReference type="Proteomes" id="UP000236316">
    <property type="component" value="Segment"/>
</dbReference>
<dbReference type="KEGG" id="vg:35381854"/>
<name>A0A2I2L6A7_9VIRU</name>
<proteinExistence type="predicted"/>
<sequence length="196" mass="22704">MLTFKPFINMFTYLYNYNGSNNDIILPNEIILHILSFIPPNNRILLSTINKSIHNTIIDNIHELPENMYKKLSTLNYIPLKSLRTFIVSFKTQESHLTSLPLTELIIDEGMFINDSTIDKLTSLRKLEINGTHNLTKNCLKSNITSLTVNSLFSKTPLEFISTLTHLRELRLLHDVVYSTSLLPLQLDFCYVRFKI</sequence>
<evidence type="ECO:0000313" key="2">
    <source>
        <dbReference type="EMBL" id="SNW63085.1"/>
    </source>
</evidence>
<protein>
    <submittedName>
        <fullName evidence="2">F-box domain-containing protein with Leucine-rich repeat</fullName>
    </submittedName>
</protein>